<keyword evidence="3" id="KW-1185">Reference proteome</keyword>
<name>A0A8J3GV31_9RHOB</name>
<dbReference type="Pfam" id="PF03372">
    <property type="entry name" value="Exo_endo_phos"/>
    <property type="match status" value="1"/>
</dbReference>
<keyword evidence="2" id="KW-0378">Hydrolase</keyword>
<dbReference type="Proteomes" id="UP000626220">
    <property type="component" value="Unassembled WGS sequence"/>
</dbReference>
<comment type="caution">
    <text evidence="2">The sequence shown here is derived from an EMBL/GenBank/DDBJ whole genome shotgun (WGS) entry which is preliminary data.</text>
</comment>
<dbReference type="AlphaFoldDB" id="A0A8J3GV31"/>
<feature type="domain" description="Endonuclease/exonuclease/phosphatase" evidence="1">
    <location>
        <begin position="6"/>
        <end position="176"/>
    </location>
</feature>
<evidence type="ECO:0000313" key="3">
    <source>
        <dbReference type="Proteomes" id="UP000626220"/>
    </source>
</evidence>
<dbReference type="PANTHER" id="PTHR14859">
    <property type="entry name" value="CALCOFLUOR WHITE HYPERSENSITIVE PROTEIN PRECURSOR"/>
    <property type="match status" value="1"/>
</dbReference>
<dbReference type="EMBL" id="BNCJ01000002">
    <property type="protein sequence ID" value="GHF39471.1"/>
    <property type="molecule type" value="Genomic_DNA"/>
</dbReference>
<reference evidence="2" key="2">
    <citation type="submission" date="2020-09" db="EMBL/GenBank/DDBJ databases">
        <authorList>
            <person name="Sun Q."/>
            <person name="Kim S."/>
        </authorList>
    </citation>
    <scope>NUCLEOTIDE SEQUENCE</scope>
    <source>
        <strain evidence="2">KCTC 42650</strain>
    </source>
</reference>
<dbReference type="InterPro" id="IPR036691">
    <property type="entry name" value="Endo/exonu/phosph_ase_sf"/>
</dbReference>
<keyword evidence="2" id="KW-0540">Nuclease</keyword>
<organism evidence="2 3">
    <name type="scientific">Seohaeicola zhoushanensis</name>
    <dbReference type="NCBI Taxonomy" id="1569283"/>
    <lineage>
        <taxon>Bacteria</taxon>
        <taxon>Pseudomonadati</taxon>
        <taxon>Pseudomonadota</taxon>
        <taxon>Alphaproteobacteria</taxon>
        <taxon>Rhodobacterales</taxon>
        <taxon>Roseobacteraceae</taxon>
        <taxon>Seohaeicola</taxon>
    </lineage>
</organism>
<evidence type="ECO:0000259" key="1">
    <source>
        <dbReference type="Pfam" id="PF03372"/>
    </source>
</evidence>
<gene>
    <name evidence="2" type="ORF">GCM10017056_08680</name>
</gene>
<reference evidence="2" key="1">
    <citation type="journal article" date="2014" name="Int. J. Syst. Evol. Microbiol.">
        <title>Complete genome sequence of Corynebacterium casei LMG S-19264T (=DSM 44701T), isolated from a smear-ripened cheese.</title>
        <authorList>
            <consortium name="US DOE Joint Genome Institute (JGI-PGF)"/>
            <person name="Walter F."/>
            <person name="Albersmeier A."/>
            <person name="Kalinowski J."/>
            <person name="Ruckert C."/>
        </authorList>
    </citation>
    <scope>NUCLEOTIDE SEQUENCE</scope>
    <source>
        <strain evidence="2">KCTC 42650</strain>
    </source>
</reference>
<dbReference type="InterPro" id="IPR051916">
    <property type="entry name" value="GPI-anchor_lipid_remodeler"/>
</dbReference>
<dbReference type="GO" id="GO:0004519">
    <property type="term" value="F:endonuclease activity"/>
    <property type="evidence" value="ECO:0007669"/>
    <property type="project" value="UniProtKB-KW"/>
</dbReference>
<proteinExistence type="predicted"/>
<sequence>MRLKVASYNIHKAVGFDRRRRPERILSVLNTVNADLVVLQEADLRLGSRPTALPRFLIEQDTDYEVVDIAETDVSIGWHGNAMLLRRGLVAEEINRIELPGLEPRGAVSVRIGGLDVVGAHLGLLRRWRLLQMTAILQHLGDRAEHSLVVGDFNEWSARNGFEPWANRLAIASPGRSFPAIRPVAGLDRYAHGARVHILESGIETRRPAHIASDHLPMWLVAERK</sequence>
<dbReference type="RefSeq" id="WP_189678825.1">
    <property type="nucleotide sequence ID" value="NZ_BNCJ01000002.1"/>
</dbReference>
<dbReference type="InterPro" id="IPR005135">
    <property type="entry name" value="Endo/exonuclease/phosphatase"/>
</dbReference>
<accession>A0A8J3GV31</accession>
<protein>
    <submittedName>
        <fullName evidence="2">Endonuclease</fullName>
    </submittedName>
</protein>
<evidence type="ECO:0000313" key="2">
    <source>
        <dbReference type="EMBL" id="GHF39471.1"/>
    </source>
</evidence>
<dbReference type="GO" id="GO:0016020">
    <property type="term" value="C:membrane"/>
    <property type="evidence" value="ECO:0007669"/>
    <property type="project" value="GOC"/>
</dbReference>
<dbReference type="Gene3D" id="3.60.10.10">
    <property type="entry name" value="Endonuclease/exonuclease/phosphatase"/>
    <property type="match status" value="1"/>
</dbReference>
<keyword evidence="2" id="KW-0255">Endonuclease</keyword>
<dbReference type="PANTHER" id="PTHR14859:SF15">
    <property type="entry name" value="ENDONUCLEASE_EXONUCLEASE_PHOSPHATASE DOMAIN-CONTAINING PROTEIN"/>
    <property type="match status" value="1"/>
</dbReference>
<dbReference type="GO" id="GO:0006506">
    <property type="term" value="P:GPI anchor biosynthetic process"/>
    <property type="evidence" value="ECO:0007669"/>
    <property type="project" value="TreeGrafter"/>
</dbReference>
<dbReference type="SUPFAM" id="SSF56219">
    <property type="entry name" value="DNase I-like"/>
    <property type="match status" value="1"/>
</dbReference>